<keyword evidence="3" id="KW-1185">Reference proteome</keyword>
<dbReference type="RefSeq" id="WP_379793360.1">
    <property type="nucleotide sequence ID" value="NZ_JBHSQB010000021.1"/>
</dbReference>
<evidence type="ECO:0000313" key="2">
    <source>
        <dbReference type="EMBL" id="MFC6098346.1"/>
    </source>
</evidence>
<gene>
    <name evidence="2" type="ORF">ACFPVY_16985</name>
</gene>
<dbReference type="Proteomes" id="UP001596287">
    <property type="component" value="Unassembled WGS sequence"/>
</dbReference>
<feature type="signal peptide" evidence="1">
    <location>
        <begin position="1"/>
        <end position="19"/>
    </location>
</feature>
<proteinExistence type="predicted"/>
<dbReference type="NCBIfam" id="NF041634">
    <property type="entry name" value="HAEPLYID"/>
    <property type="match status" value="1"/>
</dbReference>
<comment type="caution">
    <text evidence="2">The sequence shown here is derived from an EMBL/GenBank/DDBJ whole genome shotgun (WGS) entry which is preliminary data.</text>
</comment>
<keyword evidence="1" id="KW-0732">Signal</keyword>
<name>A0ABW1PRQ6_9FLAO</name>
<reference evidence="3" key="1">
    <citation type="journal article" date="2019" name="Int. J. Syst. Evol. Microbiol.">
        <title>The Global Catalogue of Microorganisms (GCM) 10K type strain sequencing project: providing services to taxonomists for standard genome sequencing and annotation.</title>
        <authorList>
            <consortium name="The Broad Institute Genomics Platform"/>
            <consortium name="The Broad Institute Genome Sequencing Center for Infectious Disease"/>
            <person name="Wu L."/>
            <person name="Ma J."/>
        </authorList>
    </citation>
    <scope>NUCLEOTIDE SEQUENCE [LARGE SCALE GENOMIC DNA]</scope>
    <source>
        <strain evidence="3">CCUG 49679</strain>
    </source>
</reference>
<organism evidence="2 3">
    <name type="scientific">Flavobacterium qiangtangense</name>
    <dbReference type="NCBI Taxonomy" id="1442595"/>
    <lineage>
        <taxon>Bacteria</taxon>
        <taxon>Pseudomonadati</taxon>
        <taxon>Bacteroidota</taxon>
        <taxon>Flavobacteriia</taxon>
        <taxon>Flavobacteriales</taxon>
        <taxon>Flavobacteriaceae</taxon>
        <taxon>Flavobacterium</taxon>
    </lineage>
</organism>
<dbReference type="EMBL" id="JBHSQB010000021">
    <property type="protein sequence ID" value="MFC6098346.1"/>
    <property type="molecule type" value="Genomic_DNA"/>
</dbReference>
<evidence type="ECO:0000313" key="3">
    <source>
        <dbReference type="Proteomes" id="UP001596287"/>
    </source>
</evidence>
<protein>
    <submittedName>
        <fullName evidence="2">HAEPLYID family protein</fullName>
    </submittedName>
</protein>
<feature type="chain" id="PRO_5046675057" evidence="1">
    <location>
        <begin position="20"/>
        <end position="275"/>
    </location>
</feature>
<accession>A0ABW1PRQ6</accession>
<evidence type="ECO:0000256" key="1">
    <source>
        <dbReference type="SAM" id="SignalP"/>
    </source>
</evidence>
<sequence>MKNTLIFLAFLFASLNSNAQILKDTITKTVEKPKPLKIHHAEPLYLDLIRDLGARKGEKELNFGMGIDDYKEYMSYSGFMEYEFAVANRLGVEVEVPFKFYQDVGGVETTATPQNRIEGLKVATQYTFLVSEKYQTSMAVGYIQEFEFSSFSSIDHHGKFLEGILYNPIFIVAKKWTPNVHTLLYTGPVFEQHLDSNDINTIGQVNASFHYSFAGGNFIGLETNMEFMKNESSVTFRPQIKQKLSNGLYLGFVTGIPTEFKEKGVSFMTRIIWEP</sequence>
<dbReference type="InterPro" id="IPR048131">
    <property type="entry name" value="HAEPLYID-like"/>
</dbReference>